<dbReference type="Proteomes" id="UP001470230">
    <property type="component" value="Unassembled WGS sequence"/>
</dbReference>
<feature type="transmembrane region" description="Helical" evidence="1">
    <location>
        <begin position="358"/>
        <end position="379"/>
    </location>
</feature>
<evidence type="ECO:0000313" key="2">
    <source>
        <dbReference type="EMBL" id="KAK8897177.1"/>
    </source>
</evidence>
<name>A0ABR2L1U4_9EUKA</name>
<evidence type="ECO:0008006" key="4">
    <source>
        <dbReference type="Google" id="ProtNLM"/>
    </source>
</evidence>
<dbReference type="PANTHER" id="PTHR24159:SF5">
    <property type="entry name" value="ANK_REP_REGION DOMAIN-CONTAINING PROTEIN"/>
    <property type="match status" value="1"/>
</dbReference>
<accession>A0ABR2L1U4</accession>
<keyword evidence="3" id="KW-1185">Reference proteome</keyword>
<sequence>MELNSTNCKDIFDSILEYIKDLVRVQNLLITYIDEDENENENYTDLTNYIQSSKILEDKDKSKSFFHLLSCIFNNHHRKASFLRKIDQLTNQYKKDLFKHFSEDVILDLFRVNKRFALSIFGDPQNNEKLNPELIKKLHYSNDKKDTEEKFEMKIRDGENDELLQEYIRKDEIEQFVTLLTQKAIHINHIINHSQFESHSYLNDNSVSLIEYAAFFGSIQIFHNLKYSDAKLSQNLWPTVIHGRNNDLVHILEENKIDLPKDGYVSVAQEAIRCHHNEYVDYIKNNLYNDETLNSIKTEQKALYAAFEAYNFEIMEQQLQVENIVLDQNIFRILLENDYYYILKILIDSKQFNVNSKLGGIFLFIFFFMNFHLCILPLLKEVVKLCSYF</sequence>
<keyword evidence="1" id="KW-0472">Membrane</keyword>
<evidence type="ECO:0000313" key="3">
    <source>
        <dbReference type="Proteomes" id="UP001470230"/>
    </source>
</evidence>
<comment type="caution">
    <text evidence="2">The sequence shown here is derived from an EMBL/GenBank/DDBJ whole genome shotgun (WGS) entry which is preliminary data.</text>
</comment>
<keyword evidence="1" id="KW-0812">Transmembrane</keyword>
<keyword evidence="1" id="KW-1133">Transmembrane helix</keyword>
<organism evidence="2 3">
    <name type="scientific">Tritrichomonas musculus</name>
    <dbReference type="NCBI Taxonomy" id="1915356"/>
    <lineage>
        <taxon>Eukaryota</taxon>
        <taxon>Metamonada</taxon>
        <taxon>Parabasalia</taxon>
        <taxon>Tritrichomonadida</taxon>
        <taxon>Tritrichomonadidae</taxon>
        <taxon>Tritrichomonas</taxon>
    </lineage>
</organism>
<proteinExistence type="predicted"/>
<protein>
    <recommendedName>
        <fullName evidence="4">DUF3447 domain-containing protein</fullName>
    </recommendedName>
</protein>
<dbReference type="InterPro" id="IPR036770">
    <property type="entry name" value="Ankyrin_rpt-contain_sf"/>
</dbReference>
<reference evidence="2 3" key="1">
    <citation type="submission" date="2024-04" db="EMBL/GenBank/DDBJ databases">
        <title>Tritrichomonas musculus Genome.</title>
        <authorList>
            <person name="Alves-Ferreira E."/>
            <person name="Grigg M."/>
            <person name="Lorenzi H."/>
            <person name="Galac M."/>
        </authorList>
    </citation>
    <scope>NUCLEOTIDE SEQUENCE [LARGE SCALE GENOMIC DNA]</scope>
    <source>
        <strain evidence="2 3">EAF2021</strain>
    </source>
</reference>
<dbReference type="EMBL" id="JAPFFF010000002">
    <property type="protein sequence ID" value="KAK8897177.1"/>
    <property type="molecule type" value="Genomic_DNA"/>
</dbReference>
<dbReference type="SUPFAM" id="SSF48403">
    <property type="entry name" value="Ankyrin repeat"/>
    <property type="match status" value="1"/>
</dbReference>
<dbReference type="PANTHER" id="PTHR24159">
    <property type="match status" value="1"/>
</dbReference>
<gene>
    <name evidence="2" type="ORF">M9Y10_015111</name>
</gene>
<evidence type="ECO:0000256" key="1">
    <source>
        <dbReference type="SAM" id="Phobius"/>
    </source>
</evidence>